<dbReference type="EMBL" id="CP114040">
    <property type="protein sequence ID" value="WAS96408.1"/>
    <property type="molecule type" value="Genomic_DNA"/>
</dbReference>
<accession>A0ABY7HBC8</accession>
<organism evidence="1 2">
    <name type="scientific">Nannocystis punicea</name>
    <dbReference type="NCBI Taxonomy" id="2995304"/>
    <lineage>
        <taxon>Bacteria</taxon>
        <taxon>Pseudomonadati</taxon>
        <taxon>Myxococcota</taxon>
        <taxon>Polyangia</taxon>
        <taxon>Nannocystales</taxon>
        <taxon>Nannocystaceae</taxon>
        <taxon>Nannocystis</taxon>
    </lineage>
</organism>
<dbReference type="RefSeq" id="WP_269038752.1">
    <property type="nucleotide sequence ID" value="NZ_CP114040.1"/>
</dbReference>
<dbReference type="InterPro" id="IPR019292">
    <property type="entry name" value="McrC"/>
</dbReference>
<dbReference type="InterPro" id="IPR014407">
    <property type="entry name" value="McrC_bac"/>
</dbReference>
<dbReference type="PANTHER" id="PTHR38733:SF1">
    <property type="entry name" value="TYPE IV METHYL-DIRECTED RESTRICTION ENZYME ECOKMCRBC"/>
    <property type="match status" value="1"/>
</dbReference>
<dbReference type="Pfam" id="PF10117">
    <property type="entry name" value="McrBC"/>
    <property type="match status" value="1"/>
</dbReference>
<reference evidence="1" key="1">
    <citation type="submission" date="2022-11" db="EMBL/GenBank/DDBJ databases">
        <title>Minimal conservation of predation-associated metabolite biosynthetic gene clusters underscores biosynthetic potential of Myxococcota including descriptions for ten novel species: Archangium lansinium sp. nov., Myxococcus landrumus sp. nov., Nannocystis bai.</title>
        <authorList>
            <person name="Ahearne A."/>
            <person name="Stevens C."/>
            <person name="Dowd S."/>
        </authorList>
    </citation>
    <scope>NUCLEOTIDE SEQUENCE</scope>
    <source>
        <strain evidence="1">Fl3</strain>
    </source>
</reference>
<evidence type="ECO:0000313" key="1">
    <source>
        <dbReference type="EMBL" id="WAS96408.1"/>
    </source>
</evidence>
<evidence type="ECO:0000313" key="2">
    <source>
        <dbReference type="Proteomes" id="UP001164459"/>
    </source>
</evidence>
<gene>
    <name evidence="1" type="ORF">O0S08_09635</name>
</gene>
<sequence>MSGVLGDHGIPVRNAWYLLLYAWDLAAFAGGTRAAVEEAPSLLGLLARVLVDATGRLLQRRLAHRHQPRVELVRGIRGRIDFTHTLAGLQLQAGRTTCRFSALTLDTPPNRVLRATLARLADDPRLAPAVPGPLAVLRADLRAQVRAMEGVPLVAVSAQDFSRLQLGRNDEAYILPLSICRLVYDLRMPTEAAGDHAVHALLRDEVHFRRLFERFVRNFWRTHATAYDVRCETLQWHDELESAYVPTMTTDITLTERAAPHRRVVVDTKFARHTLVRSLHGPLRFRTENLYQLYTYLRTQEHRSQAHRDAGGLLLYPTTEREVEEAMRVQGHTIRVATVDLSASWPDVEARLMAVLARVFPD</sequence>
<evidence type="ECO:0008006" key="3">
    <source>
        <dbReference type="Google" id="ProtNLM"/>
    </source>
</evidence>
<dbReference type="PIRSF" id="PIRSF003109">
    <property type="entry name" value="McrC"/>
    <property type="match status" value="1"/>
</dbReference>
<proteinExistence type="predicted"/>
<dbReference type="Proteomes" id="UP001164459">
    <property type="component" value="Chromosome"/>
</dbReference>
<keyword evidence="2" id="KW-1185">Reference proteome</keyword>
<dbReference type="PANTHER" id="PTHR38733">
    <property type="entry name" value="PROTEIN MCRC"/>
    <property type="match status" value="1"/>
</dbReference>
<protein>
    <recommendedName>
        <fullName evidence="3">5-methylcytosine-specific restriction enzyme subunit McrC</fullName>
    </recommendedName>
</protein>
<name>A0ABY7HBC8_9BACT</name>